<dbReference type="AlphaFoldDB" id="A0A9N9I954"/>
<evidence type="ECO:0000313" key="2">
    <source>
        <dbReference type="Proteomes" id="UP000789570"/>
    </source>
</evidence>
<feature type="non-terminal residue" evidence="1">
    <location>
        <position position="62"/>
    </location>
</feature>
<keyword evidence="2" id="KW-1185">Reference proteome</keyword>
<reference evidence="1" key="1">
    <citation type="submission" date="2021-06" db="EMBL/GenBank/DDBJ databases">
        <authorList>
            <person name="Kallberg Y."/>
            <person name="Tangrot J."/>
            <person name="Rosling A."/>
        </authorList>
    </citation>
    <scope>NUCLEOTIDE SEQUENCE</scope>
    <source>
        <strain evidence="1">UK204</strain>
    </source>
</reference>
<dbReference type="Proteomes" id="UP000789570">
    <property type="component" value="Unassembled WGS sequence"/>
</dbReference>
<evidence type="ECO:0000313" key="1">
    <source>
        <dbReference type="EMBL" id="CAG8727065.1"/>
    </source>
</evidence>
<protein>
    <submittedName>
        <fullName evidence="1">4695_t:CDS:1</fullName>
    </submittedName>
</protein>
<name>A0A9N9I954_9GLOM</name>
<sequence length="62" mass="7202">MDQFLTFIGFNNPACGIVGFLEVSSLFLKYSSKLKSTFKRARNITEDNITWLLNLFEFSFKI</sequence>
<dbReference type="EMBL" id="CAJVPQ010011408">
    <property type="protein sequence ID" value="CAG8727065.1"/>
    <property type="molecule type" value="Genomic_DNA"/>
</dbReference>
<gene>
    <name evidence="1" type="ORF">FCALED_LOCUS14740</name>
</gene>
<organism evidence="1 2">
    <name type="scientific">Funneliformis caledonium</name>
    <dbReference type="NCBI Taxonomy" id="1117310"/>
    <lineage>
        <taxon>Eukaryota</taxon>
        <taxon>Fungi</taxon>
        <taxon>Fungi incertae sedis</taxon>
        <taxon>Mucoromycota</taxon>
        <taxon>Glomeromycotina</taxon>
        <taxon>Glomeromycetes</taxon>
        <taxon>Glomerales</taxon>
        <taxon>Glomeraceae</taxon>
        <taxon>Funneliformis</taxon>
    </lineage>
</organism>
<accession>A0A9N9I954</accession>
<proteinExistence type="predicted"/>
<comment type="caution">
    <text evidence="1">The sequence shown here is derived from an EMBL/GenBank/DDBJ whole genome shotgun (WGS) entry which is preliminary data.</text>
</comment>